<dbReference type="Proteomes" id="UP000781932">
    <property type="component" value="Unassembled WGS sequence"/>
</dbReference>
<evidence type="ECO:0000256" key="1">
    <source>
        <dbReference type="ARBA" id="ARBA00010088"/>
    </source>
</evidence>
<dbReference type="PANTHER" id="PTHR43248:SF25">
    <property type="entry name" value="AB HYDROLASE-1 DOMAIN-CONTAINING PROTEIN-RELATED"/>
    <property type="match status" value="1"/>
</dbReference>
<feature type="domain" description="Peptidase S33 tripeptidyl aminopeptidase-like C-terminal" evidence="5">
    <location>
        <begin position="524"/>
        <end position="625"/>
    </location>
</feature>
<dbReference type="Pfam" id="PF08386">
    <property type="entry name" value="Abhydrolase_4"/>
    <property type="match status" value="1"/>
</dbReference>
<dbReference type="AlphaFoldDB" id="A0A9P6I2Q9"/>
<accession>A0A9P6I2Q9</accession>
<dbReference type="InterPro" id="IPR051601">
    <property type="entry name" value="Serine_prot/Carboxylest_S33"/>
</dbReference>
<reference evidence="6" key="2">
    <citation type="submission" date="2020-11" db="EMBL/GenBank/DDBJ databases">
        <title>Whole genome sequencing of Colletotrichum sp.</title>
        <authorList>
            <person name="Li H."/>
        </authorList>
    </citation>
    <scope>NUCLEOTIDE SEQUENCE</scope>
    <source>
        <strain evidence="6">CkLH20</strain>
    </source>
</reference>
<dbReference type="GeneID" id="62163444"/>
<dbReference type="OrthoDB" id="425534at2759"/>
<comment type="caution">
    <text evidence="6">The sequence shown here is derived from an EMBL/GenBank/DDBJ whole genome shotgun (WGS) entry which is preliminary data.</text>
</comment>
<organism evidence="6 7">
    <name type="scientific">Colletotrichum karsti</name>
    <dbReference type="NCBI Taxonomy" id="1095194"/>
    <lineage>
        <taxon>Eukaryota</taxon>
        <taxon>Fungi</taxon>
        <taxon>Dikarya</taxon>
        <taxon>Ascomycota</taxon>
        <taxon>Pezizomycotina</taxon>
        <taxon>Sordariomycetes</taxon>
        <taxon>Hypocreomycetidae</taxon>
        <taxon>Glomerellales</taxon>
        <taxon>Glomerellaceae</taxon>
        <taxon>Colletotrichum</taxon>
        <taxon>Colletotrichum boninense species complex</taxon>
    </lineage>
</organism>
<proteinExistence type="inferred from homology"/>
<dbReference type="InterPro" id="IPR013595">
    <property type="entry name" value="Pept_S33_TAP-like_C"/>
</dbReference>
<dbReference type="InterPro" id="IPR000073">
    <property type="entry name" value="AB_hydrolase_1"/>
</dbReference>
<feature type="domain" description="AB hydrolase-1" evidence="4">
    <location>
        <begin position="133"/>
        <end position="360"/>
    </location>
</feature>
<name>A0A9P6I2Q9_9PEZI</name>
<dbReference type="GO" id="GO:0016787">
    <property type="term" value="F:hydrolase activity"/>
    <property type="evidence" value="ECO:0007669"/>
    <property type="project" value="UniProtKB-KW"/>
</dbReference>
<evidence type="ECO:0000259" key="5">
    <source>
        <dbReference type="Pfam" id="PF08386"/>
    </source>
</evidence>
<evidence type="ECO:0000313" key="7">
    <source>
        <dbReference type="Proteomes" id="UP000781932"/>
    </source>
</evidence>
<sequence>MEKSAPVSESLPSGPRHAYRPHGSNIDKRTAVKIFTVTLGLLLYYASRSSFISLGGKPSHHEDNTASVEGGFDWLEIQPQEQLAYHPCFGGLQCARVSVPINWNDTSNPARAAVAVIKVPAKVPVTDPRYGGAVVLNPGGPGNSGVGQVVRKGRYMQTIVDAPHSDLSLDGLSDGKYFDIIGFDSRGVNNTTPHLKCFPNKQSEVNFLASQASSFHFGISDTYIDLAWAQYRAFSESCANHHGDEPNMAEFVNTAQVVEDIVAIIERHAQWREIEAHKILTSRESTKLPHTERQEALQRTRWQKGHEKLNYWGVSYGSILGQTFAAMHPDRVSRVLIDGIADVDDYYAADWLKNLQDTDQIMLQWAIYCQQAPGACPLALPDKPPSIITARIARLTQSLLTDPIPVAGTHEHGPMVIGYEDVMDLLGDAMYNQALVEPYFEILKDLQDRNATSIAALKAGGDLSPVSINDECQRDGLYSEACVRDQSTPSYQYAIACTDGPDLRNTTKADFREYFKVLRNQSDVLGATWGGLHMICMNWQARPAWRVEGPWTANTSNPLLIIGNTYDPVTPLRNAHRASTLFPGSVVLQQNTEGHGLHAAPSICTGRAVRAYFQDGTLPKIGTVCEPEHRAWIGCVNPAGCDNRSEEDQQLWESLVAMRKYYR</sequence>
<dbReference type="PANTHER" id="PTHR43248">
    <property type="entry name" value="2-SUCCINYL-6-HYDROXY-2,4-CYCLOHEXADIENE-1-CARBOXYLATE SYNTHASE"/>
    <property type="match status" value="1"/>
</dbReference>
<keyword evidence="7" id="KW-1185">Reference proteome</keyword>
<reference evidence="6" key="1">
    <citation type="submission" date="2020-03" db="EMBL/GenBank/DDBJ databases">
        <authorList>
            <person name="He L."/>
        </authorList>
    </citation>
    <scope>NUCLEOTIDE SEQUENCE</scope>
    <source>
        <strain evidence="6">CkLH20</strain>
    </source>
</reference>
<dbReference type="SUPFAM" id="SSF53474">
    <property type="entry name" value="alpha/beta-Hydrolases"/>
    <property type="match status" value="1"/>
</dbReference>
<feature type="region of interest" description="Disordered" evidence="3">
    <location>
        <begin position="1"/>
        <end position="23"/>
    </location>
</feature>
<gene>
    <name evidence="6" type="ORF">CkaCkLH20_07653</name>
</gene>
<keyword evidence="2" id="KW-0378">Hydrolase</keyword>
<dbReference type="RefSeq" id="XP_038744420.1">
    <property type="nucleotide sequence ID" value="XM_038890370.1"/>
</dbReference>
<dbReference type="Gene3D" id="3.40.50.1820">
    <property type="entry name" value="alpha/beta hydrolase"/>
    <property type="match status" value="1"/>
</dbReference>
<evidence type="ECO:0008006" key="8">
    <source>
        <dbReference type="Google" id="ProtNLM"/>
    </source>
</evidence>
<protein>
    <recommendedName>
        <fullName evidence="8">Hydrolase</fullName>
    </recommendedName>
</protein>
<comment type="similarity">
    <text evidence="1">Belongs to the peptidase S33 family.</text>
</comment>
<dbReference type="EMBL" id="JAATWM020000024">
    <property type="protein sequence ID" value="KAF9874959.1"/>
    <property type="molecule type" value="Genomic_DNA"/>
</dbReference>
<dbReference type="Pfam" id="PF00561">
    <property type="entry name" value="Abhydrolase_1"/>
    <property type="match status" value="1"/>
</dbReference>
<evidence type="ECO:0000256" key="2">
    <source>
        <dbReference type="ARBA" id="ARBA00022801"/>
    </source>
</evidence>
<evidence type="ECO:0000256" key="3">
    <source>
        <dbReference type="SAM" id="MobiDB-lite"/>
    </source>
</evidence>
<evidence type="ECO:0000313" key="6">
    <source>
        <dbReference type="EMBL" id="KAF9874959.1"/>
    </source>
</evidence>
<evidence type="ECO:0000259" key="4">
    <source>
        <dbReference type="Pfam" id="PF00561"/>
    </source>
</evidence>
<dbReference type="InterPro" id="IPR029058">
    <property type="entry name" value="AB_hydrolase_fold"/>
</dbReference>